<reference evidence="2 3" key="1">
    <citation type="submission" date="2021-04" db="EMBL/GenBank/DDBJ databases">
        <authorList>
            <person name="De Guttry C."/>
            <person name="Zahm M."/>
            <person name="Klopp C."/>
            <person name="Cabau C."/>
            <person name="Louis A."/>
            <person name="Berthelot C."/>
            <person name="Parey E."/>
            <person name="Roest Crollius H."/>
            <person name="Montfort J."/>
            <person name="Robinson-Rechavi M."/>
            <person name="Bucao C."/>
            <person name="Bouchez O."/>
            <person name="Gislard M."/>
            <person name="Lluch J."/>
            <person name="Milhes M."/>
            <person name="Lampietro C."/>
            <person name="Lopez Roques C."/>
            <person name="Donnadieu C."/>
            <person name="Braasch I."/>
            <person name="Desvignes T."/>
            <person name="Postlethwait J."/>
            <person name="Bobe J."/>
            <person name="Wedekind C."/>
            <person name="Guiguen Y."/>
        </authorList>
    </citation>
    <scope>NUCLEOTIDE SEQUENCE [LARGE SCALE GENOMIC DNA]</scope>
    <source>
        <strain evidence="2">Cs_M1</strain>
        <tissue evidence="2">Blood</tissue>
    </source>
</reference>
<dbReference type="Pfam" id="PF15578">
    <property type="entry name" value="DUF4662"/>
    <property type="match status" value="1"/>
</dbReference>
<evidence type="ECO:0000313" key="3">
    <source>
        <dbReference type="Proteomes" id="UP001356427"/>
    </source>
</evidence>
<dbReference type="Proteomes" id="UP001356427">
    <property type="component" value="Unassembled WGS sequence"/>
</dbReference>
<feature type="compositionally biased region" description="Polar residues" evidence="1">
    <location>
        <begin position="124"/>
        <end position="146"/>
    </location>
</feature>
<gene>
    <name evidence="2" type="ORF">J4Q44_G00011340</name>
</gene>
<feature type="region of interest" description="Disordered" evidence="1">
    <location>
        <begin position="52"/>
        <end position="75"/>
    </location>
</feature>
<keyword evidence="3" id="KW-1185">Reference proteome</keyword>
<comment type="caution">
    <text evidence="2">The sequence shown here is derived from an EMBL/GenBank/DDBJ whole genome shotgun (WGS) entry which is preliminary data.</text>
</comment>
<name>A0AAN8ML11_9TELE</name>
<accession>A0AAN8ML11</accession>
<evidence type="ECO:0000313" key="2">
    <source>
        <dbReference type="EMBL" id="KAK6329156.1"/>
    </source>
</evidence>
<proteinExistence type="predicted"/>
<dbReference type="PANTHER" id="PTHR15578">
    <property type="entry name" value="CHROMOSOME 8 C22ORF31 HOMOLOG"/>
    <property type="match status" value="1"/>
</dbReference>
<sequence>MTRSISSTGTSSLHQAIPQFLSPEEQQQCGEVEVTSTVEPLVCQVKVHRQLKQASPRRHHCEAQGGDQASHISSWPMVNRLRAPVLDQGDDQVRQGGGEGESSTRWSVPRPSSAMFFTKLDDSSLMTETSIPSPSSYPERSPTGRTEAQEEPLIHGHSIPEYQQIYHSVVDSMLVTASVQPPRYSLNLGRRIKQRLWEALWCPTFTITQLTEGRVGVEETLGVRHYAPQIDVDISLEPKCQQSQRKRAKH</sequence>
<dbReference type="EMBL" id="JAGTTL010000001">
    <property type="protein sequence ID" value="KAK6329156.1"/>
    <property type="molecule type" value="Genomic_DNA"/>
</dbReference>
<dbReference type="PANTHER" id="PTHR15578:SF0">
    <property type="entry name" value="CHROMOSOME 22 OPEN READING FRAME 31"/>
    <property type="match status" value="1"/>
</dbReference>
<protein>
    <submittedName>
        <fullName evidence="2">Uncharacterized protein</fullName>
    </submittedName>
</protein>
<dbReference type="AlphaFoldDB" id="A0AAN8ML11"/>
<dbReference type="InterPro" id="IPR028970">
    <property type="entry name" value="DUF4662"/>
</dbReference>
<evidence type="ECO:0000256" key="1">
    <source>
        <dbReference type="SAM" id="MobiDB-lite"/>
    </source>
</evidence>
<organism evidence="2 3">
    <name type="scientific">Coregonus suidteri</name>
    <dbReference type="NCBI Taxonomy" id="861788"/>
    <lineage>
        <taxon>Eukaryota</taxon>
        <taxon>Metazoa</taxon>
        <taxon>Chordata</taxon>
        <taxon>Craniata</taxon>
        <taxon>Vertebrata</taxon>
        <taxon>Euteleostomi</taxon>
        <taxon>Actinopterygii</taxon>
        <taxon>Neopterygii</taxon>
        <taxon>Teleostei</taxon>
        <taxon>Protacanthopterygii</taxon>
        <taxon>Salmoniformes</taxon>
        <taxon>Salmonidae</taxon>
        <taxon>Coregoninae</taxon>
        <taxon>Coregonus</taxon>
    </lineage>
</organism>
<feature type="region of interest" description="Disordered" evidence="1">
    <location>
        <begin position="88"/>
        <end position="151"/>
    </location>
</feature>